<name>A0A8J3FY93_9BURK</name>
<comment type="caution">
    <text evidence="2">The sequence shown here is derived from an EMBL/GenBank/DDBJ whole genome shotgun (WGS) entry which is preliminary data.</text>
</comment>
<proteinExistence type="predicted"/>
<dbReference type="PANTHER" id="PTHR30154">
    <property type="entry name" value="LEUCINE-RESPONSIVE REGULATORY PROTEIN"/>
    <property type="match status" value="1"/>
</dbReference>
<keyword evidence="3" id="KW-1185">Reference proteome</keyword>
<dbReference type="PANTHER" id="PTHR30154:SF55">
    <property type="entry name" value="HTH-TYPE TRANSCRIPTIONAL REGULATOR LRPB"/>
    <property type="match status" value="1"/>
</dbReference>
<feature type="domain" description="Transcription regulator AsnC/Lrp ligand binding" evidence="1">
    <location>
        <begin position="49"/>
        <end position="99"/>
    </location>
</feature>
<dbReference type="InterPro" id="IPR019888">
    <property type="entry name" value="Tscrpt_reg_AsnC-like"/>
</dbReference>
<dbReference type="SUPFAM" id="SSF54909">
    <property type="entry name" value="Dimeric alpha+beta barrel"/>
    <property type="match status" value="1"/>
</dbReference>
<evidence type="ECO:0000313" key="2">
    <source>
        <dbReference type="EMBL" id="GHA71186.1"/>
    </source>
</evidence>
<evidence type="ECO:0000259" key="1">
    <source>
        <dbReference type="Pfam" id="PF01037"/>
    </source>
</evidence>
<dbReference type="InterPro" id="IPR019887">
    <property type="entry name" value="Tscrpt_reg_AsnC/Lrp_C"/>
</dbReference>
<dbReference type="GO" id="GO:0043200">
    <property type="term" value="P:response to amino acid"/>
    <property type="evidence" value="ECO:0007669"/>
    <property type="project" value="TreeGrafter"/>
</dbReference>
<organism evidence="2 3">
    <name type="scientific">Formosimonas limnophila</name>
    <dbReference type="NCBI Taxonomy" id="1384487"/>
    <lineage>
        <taxon>Bacteria</taxon>
        <taxon>Pseudomonadati</taxon>
        <taxon>Pseudomonadota</taxon>
        <taxon>Betaproteobacteria</taxon>
        <taxon>Burkholderiales</taxon>
        <taxon>Burkholderiaceae</taxon>
        <taxon>Formosimonas</taxon>
    </lineage>
</organism>
<sequence>MSWQDIGKKVHLTGQAVSVRVQTMVDEGIISGFTVWQEQVTRHFITMFMEHSDFSGFEAFLSETDGVEHAFKVTGEGCYQVIFISENGEDLEVFLNHLLRFGKYKVASAIRCVK</sequence>
<dbReference type="SMART" id="SM00344">
    <property type="entry name" value="HTH_ASNC"/>
    <property type="match status" value="1"/>
</dbReference>
<protein>
    <submittedName>
        <fullName evidence="2">HTH-type transcriptional regulator LrpB</fullName>
    </submittedName>
</protein>
<dbReference type="GO" id="GO:0005829">
    <property type="term" value="C:cytosol"/>
    <property type="evidence" value="ECO:0007669"/>
    <property type="project" value="TreeGrafter"/>
</dbReference>
<dbReference type="Gene3D" id="1.10.10.10">
    <property type="entry name" value="Winged helix-like DNA-binding domain superfamily/Winged helix DNA-binding domain"/>
    <property type="match status" value="1"/>
</dbReference>
<dbReference type="InterPro" id="IPR011008">
    <property type="entry name" value="Dimeric_a/b-barrel"/>
</dbReference>
<accession>A0A8J3FY93</accession>
<dbReference type="Gene3D" id="3.30.70.920">
    <property type="match status" value="1"/>
</dbReference>
<dbReference type="EMBL" id="BMZG01000004">
    <property type="protein sequence ID" value="GHA71186.1"/>
    <property type="molecule type" value="Genomic_DNA"/>
</dbReference>
<reference evidence="2" key="2">
    <citation type="submission" date="2020-09" db="EMBL/GenBank/DDBJ databases">
        <authorList>
            <person name="Sun Q."/>
            <person name="Kim S."/>
        </authorList>
    </citation>
    <scope>NUCLEOTIDE SEQUENCE</scope>
    <source>
        <strain evidence="2">KCTC 32501</strain>
    </source>
</reference>
<reference evidence="2" key="1">
    <citation type="journal article" date="2014" name="Int. J. Syst. Evol. Microbiol.">
        <title>Complete genome sequence of Corynebacterium casei LMG S-19264T (=DSM 44701T), isolated from a smear-ripened cheese.</title>
        <authorList>
            <consortium name="US DOE Joint Genome Institute (JGI-PGF)"/>
            <person name="Walter F."/>
            <person name="Albersmeier A."/>
            <person name="Kalinowski J."/>
            <person name="Ruckert C."/>
        </authorList>
    </citation>
    <scope>NUCLEOTIDE SEQUENCE</scope>
    <source>
        <strain evidence="2">KCTC 32501</strain>
    </source>
</reference>
<gene>
    <name evidence="2" type="primary">lrpB</name>
    <name evidence="2" type="ORF">GCM10009007_10090</name>
</gene>
<dbReference type="Pfam" id="PF01037">
    <property type="entry name" value="AsnC_trans_reg"/>
    <property type="match status" value="1"/>
</dbReference>
<dbReference type="Proteomes" id="UP000614287">
    <property type="component" value="Unassembled WGS sequence"/>
</dbReference>
<dbReference type="GO" id="GO:0043565">
    <property type="term" value="F:sequence-specific DNA binding"/>
    <property type="evidence" value="ECO:0007669"/>
    <property type="project" value="TreeGrafter"/>
</dbReference>
<evidence type="ECO:0000313" key="3">
    <source>
        <dbReference type="Proteomes" id="UP000614287"/>
    </source>
</evidence>
<dbReference type="AlphaFoldDB" id="A0A8J3FY93"/>
<dbReference type="InterPro" id="IPR036388">
    <property type="entry name" value="WH-like_DNA-bd_sf"/>
</dbReference>